<dbReference type="SUPFAM" id="SSF51316">
    <property type="entry name" value="Mss4-like"/>
    <property type="match status" value="2"/>
</dbReference>
<evidence type="ECO:0000256" key="2">
    <source>
        <dbReference type="ARBA" id="ARBA00022723"/>
    </source>
</evidence>
<dbReference type="Pfam" id="PF04828">
    <property type="entry name" value="GFA"/>
    <property type="match status" value="2"/>
</dbReference>
<accession>A0ABU5EAB2</accession>
<evidence type="ECO:0000256" key="4">
    <source>
        <dbReference type="ARBA" id="ARBA00023239"/>
    </source>
</evidence>
<protein>
    <submittedName>
        <fullName evidence="6">GFA family protein</fullName>
    </submittedName>
</protein>
<feature type="domain" description="CENP-V/GFA" evidence="5">
    <location>
        <begin position="19"/>
        <end position="133"/>
    </location>
</feature>
<keyword evidence="3" id="KW-0862">Zinc</keyword>
<dbReference type="PANTHER" id="PTHR33337">
    <property type="entry name" value="GFA DOMAIN-CONTAINING PROTEIN"/>
    <property type="match status" value="1"/>
</dbReference>
<dbReference type="RefSeq" id="WP_320507988.1">
    <property type="nucleotide sequence ID" value="NZ_JAXCLW010000002.1"/>
</dbReference>
<keyword evidence="7" id="KW-1185">Reference proteome</keyword>
<evidence type="ECO:0000313" key="7">
    <source>
        <dbReference type="Proteomes" id="UP001279642"/>
    </source>
</evidence>
<evidence type="ECO:0000259" key="5">
    <source>
        <dbReference type="PROSITE" id="PS51891"/>
    </source>
</evidence>
<dbReference type="Gene3D" id="3.90.1590.10">
    <property type="entry name" value="glutathione-dependent formaldehyde- activating enzyme (gfa)"/>
    <property type="match status" value="2"/>
</dbReference>
<evidence type="ECO:0000256" key="1">
    <source>
        <dbReference type="ARBA" id="ARBA00005495"/>
    </source>
</evidence>
<evidence type="ECO:0000256" key="3">
    <source>
        <dbReference type="ARBA" id="ARBA00022833"/>
    </source>
</evidence>
<dbReference type="EMBL" id="JAXCLW010000002">
    <property type="protein sequence ID" value="MDY0882930.1"/>
    <property type="molecule type" value="Genomic_DNA"/>
</dbReference>
<feature type="domain" description="CENP-V/GFA" evidence="5">
    <location>
        <begin position="166"/>
        <end position="272"/>
    </location>
</feature>
<dbReference type="PANTHER" id="PTHR33337:SF40">
    <property type="entry name" value="CENP-V_GFA DOMAIN-CONTAINING PROTEIN-RELATED"/>
    <property type="match status" value="1"/>
</dbReference>
<gene>
    <name evidence="6" type="ORF">SMD27_08745</name>
</gene>
<proteinExistence type="inferred from homology"/>
<dbReference type="InterPro" id="IPR006913">
    <property type="entry name" value="CENP-V/GFA"/>
</dbReference>
<dbReference type="InterPro" id="IPR011057">
    <property type="entry name" value="Mss4-like_sf"/>
</dbReference>
<sequence>MSSIPATALADIQPNDRHASGECLCGAVRYEIQGILSPPSACHCGMCRRHHGALGVFTGAPVTAFRIHGADHVGWYRSSPEAERGFCRQCGSKLFWRQIDSDRLDVTMGSLHQPSGLHLDHHIWVAHRGDYYDIADALPKYAESAVGHGDQSQLSGHRPAPVPTVHEGGCLCGAIRFKVDGDMRNVVVCHCGQCRHWHGHSADYSAARTAEMALRGEGALSWYASSPGAQRGFCRHCGTSLFWRGAKNGTAASKISISAGALDGPTGLQTVRHIFVADLPDYYAISGDAERDAGSMASNPVAF</sequence>
<comment type="caution">
    <text evidence="6">The sequence shown here is derived from an EMBL/GenBank/DDBJ whole genome shotgun (WGS) entry which is preliminary data.</text>
</comment>
<evidence type="ECO:0000313" key="6">
    <source>
        <dbReference type="EMBL" id="MDY0882930.1"/>
    </source>
</evidence>
<keyword evidence="4" id="KW-0456">Lyase</keyword>
<dbReference type="PROSITE" id="PS51891">
    <property type="entry name" value="CENP_V_GFA"/>
    <property type="match status" value="2"/>
</dbReference>
<reference evidence="6 7" key="1">
    <citation type="journal article" date="2016" name="Antonie Van Leeuwenhoek">
        <title>Dongia soli sp. nov., isolated from soil from Dokdo, Korea.</title>
        <authorList>
            <person name="Kim D.U."/>
            <person name="Lee H."/>
            <person name="Kim H."/>
            <person name="Kim S.G."/>
            <person name="Ka J.O."/>
        </authorList>
    </citation>
    <scope>NUCLEOTIDE SEQUENCE [LARGE SCALE GENOMIC DNA]</scope>
    <source>
        <strain evidence="6 7">D78</strain>
    </source>
</reference>
<dbReference type="Proteomes" id="UP001279642">
    <property type="component" value="Unassembled WGS sequence"/>
</dbReference>
<comment type="similarity">
    <text evidence="1">Belongs to the Gfa family.</text>
</comment>
<keyword evidence="2" id="KW-0479">Metal-binding</keyword>
<name>A0ABU5EAB2_9PROT</name>
<organism evidence="6 7">
    <name type="scientific">Dongia soli</name>
    <dbReference type="NCBI Taxonomy" id="600628"/>
    <lineage>
        <taxon>Bacteria</taxon>
        <taxon>Pseudomonadati</taxon>
        <taxon>Pseudomonadota</taxon>
        <taxon>Alphaproteobacteria</taxon>
        <taxon>Rhodospirillales</taxon>
        <taxon>Dongiaceae</taxon>
        <taxon>Dongia</taxon>
    </lineage>
</organism>